<evidence type="ECO:0000259" key="7">
    <source>
        <dbReference type="PROSITE" id="PS51900"/>
    </source>
</evidence>
<dbReference type="GO" id="GO:0006310">
    <property type="term" value="P:DNA recombination"/>
    <property type="evidence" value="ECO:0007669"/>
    <property type="project" value="UniProtKB-KW"/>
</dbReference>
<dbReference type="SUPFAM" id="SSF56349">
    <property type="entry name" value="DNA breaking-rejoining enzymes"/>
    <property type="match status" value="1"/>
</dbReference>
<feature type="domain" description="Core-binding (CB)" evidence="7">
    <location>
        <begin position="98"/>
        <end position="174"/>
    </location>
</feature>
<dbReference type="OrthoDB" id="9795573at2"/>
<dbReference type="Gene3D" id="3.30.160.390">
    <property type="entry name" value="Integrase, DNA-binding domain"/>
    <property type="match status" value="1"/>
</dbReference>
<evidence type="ECO:0000313" key="8">
    <source>
        <dbReference type="EMBL" id="KTC66334.1"/>
    </source>
</evidence>
<evidence type="ECO:0000313" key="10">
    <source>
        <dbReference type="Proteomes" id="UP000054859"/>
    </source>
</evidence>
<geneLocation type="plasmid" evidence="9 11">
    <name>9</name>
</geneLocation>
<keyword evidence="2" id="KW-0229">DNA integration</keyword>
<dbReference type="PROSITE" id="PS51898">
    <property type="entry name" value="TYR_RECOMBINASE"/>
    <property type="match status" value="1"/>
</dbReference>
<dbReference type="EMBL" id="LNKA01000001">
    <property type="protein sequence ID" value="KTC66334.1"/>
    <property type="molecule type" value="Genomic_DNA"/>
</dbReference>
<dbReference type="InterPro" id="IPR002104">
    <property type="entry name" value="Integrase_catalytic"/>
</dbReference>
<dbReference type="Pfam" id="PF13356">
    <property type="entry name" value="Arm-DNA-bind_3"/>
    <property type="match status" value="1"/>
</dbReference>
<dbReference type="EMBL" id="LR134418">
    <property type="protein sequence ID" value="VEH84932.1"/>
    <property type="molecule type" value="Genomic_DNA"/>
</dbReference>
<evidence type="ECO:0000256" key="4">
    <source>
        <dbReference type="ARBA" id="ARBA00023172"/>
    </source>
</evidence>
<dbReference type="Proteomes" id="UP000281170">
    <property type="component" value="Plasmid 9"/>
</dbReference>
<evidence type="ECO:0000256" key="1">
    <source>
        <dbReference type="ARBA" id="ARBA00008857"/>
    </source>
</evidence>
<reference evidence="8 10" key="1">
    <citation type="submission" date="2015-11" db="EMBL/GenBank/DDBJ databases">
        <title>Identification of large and diverse effector repertoires of 38 Legionella species.</title>
        <authorList>
            <person name="Burstein D."/>
            <person name="Amaro F."/>
            <person name="Zusman T."/>
            <person name="Lifshitz Z."/>
            <person name="Cohen O."/>
            <person name="Gilbert J.A."/>
            <person name="Pupko T."/>
            <person name="Shuman H.A."/>
            <person name="Segal G."/>
        </authorList>
    </citation>
    <scope>NUCLEOTIDE SEQUENCE [LARGE SCALE GENOMIC DNA]</scope>
    <source>
        <strain evidence="8 10">1762-AUS-E</strain>
    </source>
</reference>
<keyword evidence="3 5" id="KW-0238">DNA-binding</keyword>
<organism evidence="8 10">
    <name type="scientific">Legionella adelaidensis</name>
    <dbReference type="NCBI Taxonomy" id="45056"/>
    <lineage>
        <taxon>Bacteria</taxon>
        <taxon>Pseudomonadati</taxon>
        <taxon>Pseudomonadota</taxon>
        <taxon>Gammaproteobacteria</taxon>
        <taxon>Legionellales</taxon>
        <taxon>Legionellaceae</taxon>
        <taxon>Legionella</taxon>
    </lineage>
</organism>
<keyword evidence="10" id="KW-1185">Reference proteome</keyword>
<sequence>MKFSDNYIKNIQPESKWVEKIEASGLGLRIMPSGSKSWFYRYTYNGKRYKMSLGKYPEISLKEARELLFKSQKLKENGVNPLEQNYQDKLKQKETVSTFITAWYKNYIEKHRKRPQQIKQQIEADIIPLLGSKELEKLQIRDITQVLDFIVSRGAPVHANKVLSTLKQALNYAVSRGSLTNNPAANIRSRDIGGLEKPRERFLTTEEIKTLWHFLDSNENKISYSIRCSIKIILLTGIRTAEILLAQWEEINFAESLWTIPSHHNKNGLTMKIHLSPQCIRVFELLMKTRTSNFIISNIRNGGPLSEKAIAKAVSRIQTRLGIPHWTPHDLRRTFATQLGEKLNIDPVVIEKCLGHKMPRIMATYNKNEMLPQRKEALNSWSDYLENLIEYSNLTASPNIIISHNTNDLCIV</sequence>
<dbReference type="AlphaFoldDB" id="A0A0W0R5N4"/>
<evidence type="ECO:0000313" key="11">
    <source>
        <dbReference type="Proteomes" id="UP000281170"/>
    </source>
</evidence>
<evidence type="ECO:0000259" key="6">
    <source>
        <dbReference type="PROSITE" id="PS51898"/>
    </source>
</evidence>
<dbReference type="Pfam" id="PF00589">
    <property type="entry name" value="Phage_integrase"/>
    <property type="match status" value="1"/>
</dbReference>
<dbReference type="InterPro" id="IPR050808">
    <property type="entry name" value="Phage_Integrase"/>
</dbReference>
<proteinExistence type="inferred from homology"/>
<dbReference type="PATRIC" id="fig|45056.6.peg.1029"/>
<evidence type="ECO:0000256" key="5">
    <source>
        <dbReference type="PROSITE-ProRule" id="PRU01248"/>
    </source>
</evidence>
<dbReference type="PANTHER" id="PTHR30629">
    <property type="entry name" value="PROPHAGE INTEGRASE"/>
    <property type="match status" value="1"/>
</dbReference>
<dbReference type="InterPro" id="IPR038488">
    <property type="entry name" value="Integrase_DNA-bd_sf"/>
</dbReference>
<dbReference type="InterPro" id="IPR013762">
    <property type="entry name" value="Integrase-like_cat_sf"/>
</dbReference>
<feature type="domain" description="Tyr recombinase" evidence="6">
    <location>
        <begin position="198"/>
        <end position="378"/>
    </location>
</feature>
<dbReference type="Gene3D" id="1.10.150.130">
    <property type="match status" value="1"/>
</dbReference>
<comment type="similarity">
    <text evidence="1">Belongs to the 'phage' integrase family.</text>
</comment>
<dbReference type="Pfam" id="PF22022">
    <property type="entry name" value="Phage_int_M"/>
    <property type="match status" value="1"/>
</dbReference>
<accession>A0A0W0R5N4</accession>
<dbReference type="RefSeq" id="WP_058462020.1">
    <property type="nucleotide sequence ID" value="NZ_CAAAHS010000002.1"/>
</dbReference>
<dbReference type="InterPro" id="IPR044068">
    <property type="entry name" value="CB"/>
</dbReference>
<dbReference type="CDD" id="cd00801">
    <property type="entry name" value="INT_P4_C"/>
    <property type="match status" value="1"/>
</dbReference>
<dbReference type="InterPro" id="IPR025166">
    <property type="entry name" value="Integrase_DNA_bind_dom"/>
</dbReference>
<dbReference type="InterPro" id="IPR010998">
    <property type="entry name" value="Integrase_recombinase_N"/>
</dbReference>
<reference evidence="9 11" key="2">
    <citation type="submission" date="2018-12" db="EMBL/GenBank/DDBJ databases">
        <authorList>
            <consortium name="Pathogen Informatics"/>
        </authorList>
    </citation>
    <scope>NUCLEOTIDE SEQUENCE [LARGE SCALE GENOMIC DNA]</scope>
    <source>
        <strain evidence="9 11">NCTC12735</strain>
        <plasmid evidence="11">9</plasmid>
    </source>
</reference>
<keyword evidence="4" id="KW-0233">DNA recombination</keyword>
<dbReference type="InterPro" id="IPR011010">
    <property type="entry name" value="DNA_brk_join_enz"/>
</dbReference>
<name>A0A0W0R5N4_9GAMM</name>
<dbReference type="Gene3D" id="1.10.443.10">
    <property type="entry name" value="Intergrase catalytic core"/>
    <property type="match status" value="1"/>
</dbReference>
<dbReference type="STRING" id="45056.Lade_0992"/>
<evidence type="ECO:0000313" key="9">
    <source>
        <dbReference type="EMBL" id="VEH84932.1"/>
    </source>
</evidence>
<dbReference type="PROSITE" id="PS51900">
    <property type="entry name" value="CB"/>
    <property type="match status" value="1"/>
</dbReference>
<gene>
    <name evidence="8" type="primary">int</name>
    <name evidence="9" type="synonym">intA</name>
    <name evidence="8" type="ORF">Lade_0992</name>
    <name evidence="9" type="ORF">NCTC12735_00552</name>
</gene>
<keyword evidence="9" id="KW-0614">Plasmid</keyword>
<protein>
    <submittedName>
        <fullName evidence="8 9">Integrase</fullName>
    </submittedName>
</protein>
<dbReference type="PANTHER" id="PTHR30629:SF2">
    <property type="entry name" value="PROPHAGE INTEGRASE INTS-RELATED"/>
    <property type="match status" value="1"/>
</dbReference>
<evidence type="ECO:0000256" key="2">
    <source>
        <dbReference type="ARBA" id="ARBA00022908"/>
    </source>
</evidence>
<evidence type="ECO:0000256" key="3">
    <source>
        <dbReference type="ARBA" id="ARBA00023125"/>
    </source>
</evidence>
<dbReference type="Proteomes" id="UP000054859">
    <property type="component" value="Unassembled WGS sequence"/>
</dbReference>
<dbReference type="GO" id="GO:0003677">
    <property type="term" value="F:DNA binding"/>
    <property type="evidence" value="ECO:0007669"/>
    <property type="project" value="UniProtKB-UniRule"/>
</dbReference>
<dbReference type="KEGG" id="ladl:NCTC12735_00552"/>
<dbReference type="GO" id="GO:0015074">
    <property type="term" value="P:DNA integration"/>
    <property type="evidence" value="ECO:0007669"/>
    <property type="project" value="UniProtKB-KW"/>
</dbReference>
<dbReference type="InterPro" id="IPR053876">
    <property type="entry name" value="Phage_int_M"/>
</dbReference>